<evidence type="ECO:0000313" key="6">
    <source>
        <dbReference type="Proteomes" id="UP000249341"/>
    </source>
</evidence>
<sequence>MSRTRADGVVRQATPAANPAKAAPAKATPAKAAPTKAGLPKASPSKAGLPKASPSKASPSQAGPTEKAHHDPTKRNNPRRARRHDPDRKDRIVDAAIQVIAEHGVAGTTHRLIAAAADVPLGSLTYHFTGLDDLRAQAFKRHAERMSATYAAHFDGVHDRDQLIDAVTRLIHGDAGADTHDWAIAYELYLAALRDPALREVTETWMRASRAVLERFVDPVTARGVDALIEGLVIHKTLATTPVPVEEIRAIVTRAVGKP</sequence>
<dbReference type="InterPro" id="IPR050109">
    <property type="entry name" value="HTH-type_TetR-like_transc_reg"/>
</dbReference>
<name>A0A327Z9S4_9ACTN</name>
<dbReference type="GO" id="GO:0000976">
    <property type="term" value="F:transcription cis-regulatory region binding"/>
    <property type="evidence" value="ECO:0007669"/>
    <property type="project" value="TreeGrafter"/>
</dbReference>
<dbReference type="AlphaFoldDB" id="A0A327Z9S4"/>
<dbReference type="PANTHER" id="PTHR30055">
    <property type="entry name" value="HTH-TYPE TRANSCRIPTIONAL REGULATOR RUTR"/>
    <property type="match status" value="1"/>
</dbReference>
<keyword evidence="6" id="KW-1185">Reference proteome</keyword>
<evidence type="ECO:0000256" key="1">
    <source>
        <dbReference type="ARBA" id="ARBA00023125"/>
    </source>
</evidence>
<dbReference type="InterPro" id="IPR009057">
    <property type="entry name" value="Homeodomain-like_sf"/>
</dbReference>
<feature type="domain" description="HTH tetR-type" evidence="4">
    <location>
        <begin position="86"/>
        <end position="146"/>
    </location>
</feature>
<dbReference type="Pfam" id="PF17940">
    <property type="entry name" value="TetR_C_31"/>
    <property type="match status" value="1"/>
</dbReference>
<evidence type="ECO:0000313" key="5">
    <source>
        <dbReference type="EMBL" id="RAK35696.1"/>
    </source>
</evidence>
<dbReference type="GO" id="GO:0003700">
    <property type="term" value="F:DNA-binding transcription factor activity"/>
    <property type="evidence" value="ECO:0007669"/>
    <property type="project" value="TreeGrafter"/>
</dbReference>
<dbReference type="InterPro" id="IPR001647">
    <property type="entry name" value="HTH_TetR"/>
</dbReference>
<organism evidence="5 6">
    <name type="scientific">Actinoplanes lutulentus</name>
    <dbReference type="NCBI Taxonomy" id="1287878"/>
    <lineage>
        <taxon>Bacteria</taxon>
        <taxon>Bacillati</taxon>
        <taxon>Actinomycetota</taxon>
        <taxon>Actinomycetes</taxon>
        <taxon>Micromonosporales</taxon>
        <taxon>Micromonosporaceae</taxon>
        <taxon>Actinoplanes</taxon>
    </lineage>
</organism>
<feature type="DNA-binding region" description="H-T-H motif" evidence="2">
    <location>
        <begin position="109"/>
        <end position="128"/>
    </location>
</feature>
<evidence type="ECO:0000259" key="4">
    <source>
        <dbReference type="PROSITE" id="PS50977"/>
    </source>
</evidence>
<feature type="region of interest" description="Disordered" evidence="3">
    <location>
        <begin position="1"/>
        <end position="90"/>
    </location>
</feature>
<protein>
    <submittedName>
        <fullName evidence="5">TetR family transcriptional regulator</fullName>
    </submittedName>
</protein>
<dbReference type="InterPro" id="IPR036271">
    <property type="entry name" value="Tet_transcr_reg_TetR-rel_C_sf"/>
</dbReference>
<dbReference type="PROSITE" id="PS50977">
    <property type="entry name" value="HTH_TETR_2"/>
    <property type="match status" value="1"/>
</dbReference>
<dbReference type="PANTHER" id="PTHR30055:SF231">
    <property type="entry name" value="TRANSCRIPTIONAL REGULATORY PROTEIN (PROBABLY DEOR-FAMILY)-RELATED"/>
    <property type="match status" value="1"/>
</dbReference>
<dbReference type="Gene3D" id="1.10.357.10">
    <property type="entry name" value="Tetracycline Repressor, domain 2"/>
    <property type="match status" value="1"/>
</dbReference>
<dbReference type="SUPFAM" id="SSF46689">
    <property type="entry name" value="Homeodomain-like"/>
    <property type="match status" value="1"/>
</dbReference>
<dbReference type="Pfam" id="PF00440">
    <property type="entry name" value="TetR_N"/>
    <property type="match status" value="1"/>
</dbReference>
<dbReference type="InterPro" id="IPR041583">
    <property type="entry name" value="TetR_C_31"/>
</dbReference>
<evidence type="ECO:0000256" key="3">
    <source>
        <dbReference type="SAM" id="MobiDB-lite"/>
    </source>
</evidence>
<proteinExistence type="predicted"/>
<accession>A0A327Z9S4</accession>
<gene>
    <name evidence="5" type="ORF">B0I29_109170</name>
</gene>
<feature type="compositionally biased region" description="Low complexity" evidence="3">
    <location>
        <begin position="13"/>
        <end position="64"/>
    </location>
</feature>
<dbReference type="SUPFAM" id="SSF48498">
    <property type="entry name" value="Tetracyclin repressor-like, C-terminal domain"/>
    <property type="match status" value="1"/>
</dbReference>
<dbReference type="EMBL" id="QLMJ01000009">
    <property type="protein sequence ID" value="RAK35696.1"/>
    <property type="molecule type" value="Genomic_DNA"/>
</dbReference>
<evidence type="ECO:0000256" key="2">
    <source>
        <dbReference type="PROSITE-ProRule" id="PRU00335"/>
    </source>
</evidence>
<reference evidence="5 6" key="1">
    <citation type="submission" date="2018-06" db="EMBL/GenBank/DDBJ databases">
        <title>Genomic Encyclopedia of Type Strains, Phase III (KMG-III): the genomes of soil and plant-associated and newly described type strains.</title>
        <authorList>
            <person name="Whitman W."/>
        </authorList>
    </citation>
    <scope>NUCLEOTIDE SEQUENCE [LARGE SCALE GENOMIC DNA]</scope>
    <source>
        <strain evidence="5 6">CGMCC 4.7090</strain>
    </source>
</reference>
<keyword evidence="1 2" id="KW-0238">DNA-binding</keyword>
<comment type="caution">
    <text evidence="5">The sequence shown here is derived from an EMBL/GenBank/DDBJ whole genome shotgun (WGS) entry which is preliminary data.</text>
</comment>
<dbReference type="Proteomes" id="UP000249341">
    <property type="component" value="Unassembled WGS sequence"/>
</dbReference>